<protein>
    <submittedName>
        <fullName evidence="2">Lon protease-like protein 1, mitochondrial</fullName>
    </submittedName>
</protein>
<gene>
    <name evidence="2" type="ORF">MP_TR26067_c1_g1_i1_g.76128</name>
</gene>
<keyword evidence="2" id="KW-0378">Hydrolase</keyword>
<dbReference type="AlphaFoldDB" id="A0A1J3JUB5"/>
<proteinExistence type="predicted"/>
<reference evidence="2" key="1">
    <citation type="submission" date="2016-07" db="EMBL/GenBank/DDBJ databases">
        <title>De novo transcriptome assembly of four accessions of the metal hyperaccumulator plant Noccaea caerulescens.</title>
        <authorList>
            <person name="Blande D."/>
            <person name="Halimaa P."/>
            <person name="Tervahauta A.I."/>
            <person name="Aarts M.G."/>
            <person name="Karenlampi S.O."/>
        </authorList>
    </citation>
    <scope>NUCLEOTIDE SEQUENCE</scope>
</reference>
<dbReference type="PANTHER" id="PTHR43718:SF2">
    <property type="entry name" value="LON PROTEASE HOMOLOG, MITOCHONDRIAL"/>
    <property type="match status" value="1"/>
</dbReference>
<keyword evidence="2" id="KW-0645">Protease</keyword>
<dbReference type="GO" id="GO:0003697">
    <property type="term" value="F:single-stranded DNA binding"/>
    <property type="evidence" value="ECO:0007669"/>
    <property type="project" value="TreeGrafter"/>
</dbReference>
<accession>A0A1J3JUB5</accession>
<dbReference type="GO" id="GO:0051131">
    <property type="term" value="P:chaperone-mediated protein complex assembly"/>
    <property type="evidence" value="ECO:0007669"/>
    <property type="project" value="TreeGrafter"/>
</dbReference>
<name>A0A1J3JUB5_NOCCA</name>
<dbReference type="PANTHER" id="PTHR43718">
    <property type="entry name" value="LON PROTEASE"/>
    <property type="match status" value="1"/>
</dbReference>
<dbReference type="GO" id="GO:0005759">
    <property type="term" value="C:mitochondrial matrix"/>
    <property type="evidence" value="ECO:0007669"/>
    <property type="project" value="TreeGrafter"/>
</dbReference>
<dbReference type="GO" id="GO:0004176">
    <property type="term" value="F:ATP-dependent peptidase activity"/>
    <property type="evidence" value="ECO:0007669"/>
    <property type="project" value="InterPro"/>
</dbReference>
<sequence>MSLNGKGASVEAPAFTFDAKSLAKTGSELPENPNDPEDPKVHLTHGQEDQSEIRAEVETVVTSESNIASYAVKPGLYEKLPVGVAVGLARTSIDGLAWYVKTTLVEEGEDIGCFKVMGQVGEKTSRSARIAYMVARQTLLENQPENIFFANSKLCVDFHMYTNYMYHTNIFLFLR</sequence>
<dbReference type="EMBL" id="GEVM01009952">
    <property type="protein sequence ID" value="JAU95986.1"/>
    <property type="molecule type" value="Transcribed_RNA"/>
</dbReference>
<dbReference type="GO" id="GO:0005524">
    <property type="term" value="F:ATP binding"/>
    <property type="evidence" value="ECO:0007669"/>
    <property type="project" value="InterPro"/>
</dbReference>
<dbReference type="GO" id="GO:0006515">
    <property type="term" value="P:protein quality control for misfolded or incompletely synthesized proteins"/>
    <property type="evidence" value="ECO:0007669"/>
    <property type="project" value="TreeGrafter"/>
</dbReference>
<evidence type="ECO:0000256" key="1">
    <source>
        <dbReference type="SAM" id="MobiDB-lite"/>
    </source>
</evidence>
<evidence type="ECO:0000313" key="2">
    <source>
        <dbReference type="EMBL" id="JAU95986.1"/>
    </source>
</evidence>
<feature type="region of interest" description="Disordered" evidence="1">
    <location>
        <begin position="21"/>
        <end position="51"/>
    </location>
</feature>
<dbReference type="GO" id="GO:0004252">
    <property type="term" value="F:serine-type endopeptidase activity"/>
    <property type="evidence" value="ECO:0007669"/>
    <property type="project" value="InterPro"/>
</dbReference>
<feature type="compositionally biased region" description="Basic and acidic residues" evidence="1">
    <location>
        <begin position="37"/>
        <end position="51"/>
    </location>
</feature>
<organism evidence="2">
    <name type="scientific">Noccaea caerulescens</name>
    <name type="common">Alpine penny-cress</name>
    <name type="synonym">Thlaspi caerulescens</name>
    <dbReference type="NCBI Taxonomy" id="107243"/>
    <lineage>
        <taxon>Eukaryota</taxon>
        <taxon>Viridiplantae</taxon>
        <taxon>Streptophyta</taxon>
        <taxon>Embryophyta</taxon>
        <taxon>Tracheophyta</taxon>
        <taxon>Spermatophyta</taxon>
        <taxon>Magnoliopsida</taxon>
        <taxon>eudicotyledons</taxon>
        <taxon>Gunneridae</taxon>
        <taxon>Pentapetalae</taxon>
        <taxon>rosids</taxon>
        <taxon>malvids</taxon>
        <taxon>Brassicales</taxon>
        <taxon>Brassicaceae</taxon>
        <taxon>Coluteocarpeae</taxon>
        <taxon>Noccaea</taxon>
    </lineage>
</organism>
<dbReference type="InterPro" id="IPR014721">
    <property type="entry name" value="Ribsml_uS5_D2-typ_fold_subgr"/>
</dbReference>
<dbReference type="GO" id="GO:0007005">
    <property type="term" value="P:mitochondrion organization"/>
    <property type="evidence" value="ECO:0007669"/>
    <property type="project" value="TreeGrafter"/>
</dbReference>
<dbReference type="InterPro" id="IPR027065">
    <property type="entry name" value="Lon_Prtase"/>
</dbReference>
<dbReference type="Gene3D" id="3.30.230.10">
    <property type="match status" value="1"/>
</dbReference>